<reference evidence="2" key="1">
    <citation type="journal article" date="2014" name="Nat. Commun.">
        <title>The emerging biofuel crop Camelina sativa retains a highly undifferentiated hexaploid genome structure.</title>
        <authorList>
            <person name="Kagale S."/>
            <person name="Koh C."/>
            <person name="Nixon J."/>
            <person name="Bollina V."/>
            <person name="Clarke W.E."/>
            <person name="Tuteja R."/>
            <person name="Spillane C."/>
            <person name="Robinson S.J."/>
            <person name="Links M.G."/>
            <person name="Clarke C."/>
            <person name="Higgins E.E."/>
            <person name="Huebert T."/>
            <person name="Sharpe A.G."/>
            <person name="Parkin I.A."/>
        </authorList>
    </citation>
    <scope>NUCLEOTIDE SEQUENCE [LARGE SCALE GENOMIC DNA]</scope>
    <source>
        <strain evidence="2">cv. DH55</strain>
    </source>
</reference>
<evidence type="ECO:0000259" key="1">
    <source>
        <dbReference type="PROSITE" id="PS50878"/>
    </source>
</evidence>
<protein>
    <submittedName>
        <fullName evidence="3">Uncharacterized protein LOC104779191</fullName>
    </submittedName>
</protein>
<name>A0ABM0YJD4_CAMSA</name>
<reference evidence="3" key="2">
    <citation type="submission" date="2025-08" db="UniProtKB">
        <authorList>
            <consortium name="RefSeq"/>
        </authorList>
    </citation>
    <scope>IDENTIFICATION</scope>
    <source>
        <tissue evidence="3">Leaf</tissue>
    </source>
</reference>
<keyword evidence="2" id="KW-1185">Reference proteome</keyword>
<dbReference type="PANTHER" id="PTHR33116:SF80">
    <property type="entry name" value="REVERSE TRANSCRIPTASE ZINC-BINDING DOMAIN-CONTAINING PROTEIN"/>
    <property type="match status" value="1"/>
</dbReference>
<dbReference type="InterPro" id="IPR000477">
    <property type="entry name" value="RT_dom"/>
</dbReference>
<organism evidence="2 3">
    <name type="scientific">Camelina sativa</name>
    <name type="common">False flax</name>
    <name type="synonym">Myagrum sativum</name>
    <dbReference type="NCBI Taxonomy" id="90675"/>
    <lineage>
        <taxon>Eukaryota</taxon>
        <taxon>Viridiplantae</taxon>
        <taxon>Streptophyta</taxon>
        <taxon>Embryophyta</taxon>
        <taxon>Tracheophyta</taxon>
        <taxon>Spermatophyta</taxon>
        <taxon>Magnoliopsida</taxon>
        <taxon>eudicotyledons</taxon>
        <taxon>Gunneridae</taxon>
        <taxon>Pentapetalae</taxon>
        <taxon>rosids</taxon>
        <taxon>malvids</taxon>
        <taxon>Brassicales</taxon>
        <taxon>Brassicaceae</taxon>
        <taxon>Camelineae</taxon>
        <taxon>Camelina</taxon>
    </lineage>
</organism>
<evidence type="ECO:0000313" key="3">
    <source>
        <dbReference type="RefSeq" id="XP_010501871.1"/>
    </source>
</evidence>
<dbReference type="Pfam" id="PF00078">
    <property type="entry name" value="RVT_1"/>
    <property type="match status" value="1"/>
</dbReference>
<evidence type="ECO:0000313" key="2">
    <source>
        <dbReference type="Proteomes" id="UP000694864"/>
    </source>
</evidence>
<dbReference type="RefSeq" id="XP_010501871.1">
    <property type="nucleotide sequence ID" value="XM_010503569.1"/>
</dbReference>
<dbReference type="InterPro" id="IPR043502">
    <property type="entry name" value="DNA/RNA_pol_sf"/>
</dbReference>
<dbReference type="PROSITE" id="PS50878">
    <property type="entry name" value="RT_POL"/>
    <property type="match status" value="1"/>
</dbReference>
<dbReference type="SUPFAM" id="SSF56672">
    <property type="entry name" value="DNA/RNA polymerases"/>
    <property type="match status" value="1"/>
</dbReference>
<feature type="domain" description="Reverse transcriptase" evidence="1">
    <location>
        <begin position="1"/>
        <end position="157"/>
    </location>
</feature>
<dbReference type="Gene3D" id="3.30.70.270">
    <property type="match status" value="1"/>
</dbReference>
<dbReference type="GeneID" id="104779191"/>
<dbReference type="Proteomes" id="UP000694864">
    <property type="component" value="Chromosome 3"/>
</dbReference>
<dbReference type="InterPro" id="IPR043128">
    <property type="entry name" value="Rev_trsase/Diguanyl_cyclase"/>
</dbReference>
<proteinExistence type="predicted"/>
<sequence length="389" mass="43577">MAFPEHFVKLITECITSPTFSVCVNGESCGYFKGAKGLRQGESISPYLFTIAMDVFTQMLTSKFNTNHIGFHPQASNPQVPLLAFADDIMIFFDGKKTSLENISTVLQQFSILSGLSMNKDKTNLYLAGVNQDETSQFHSLGFNLGSLPIHYLGLPLIHRKLRISEYRPLIDKITGKFSSWTARALSFPGRKELISSVIYGIINLWASAFILPKGCVKIIESLCTRFLCCGDISKKTHAKVAWSSLCLPKEKGGLGFRSINRWNKTLCLKLIWRLLTAGDSLWADWLRNNKIKDEVFWQIDAVKQTSWICRTILHLRSLALIFLRCHVGNGQTTSFWNNSWTPFGHLLDYMGTTGPSQTGVPLRGTVAQACSPNGWIIRPTRSLQAEAL</sequence>
<accession>A0ABM0YJD4</accession>
<gene>
    <name evidence="3" type="primary">LOC104779191</name>
</gene>
<dbReference type="PANTHER" id="PTHR33116">
    <property type="entry name" value="REVERSE TRANSCRIPTASE ZINC-BINDING DOMAIN-CONTAINING PROTEIN-RELATED-RELATED"/>
    <property type="match status" value="1"/>
</dbReference>